<dbReference type="AlphaFoldDB" id="A0AAD6U5G7"/>
<dbReference type="EMBL" id="JARJCN010000020">
    <property type="protein sequence ID" value="KAJ7091546.1"/>
    <property type="molecule type" value="Genomic_DNA"/>
</dbReference>
<gene>
    <name evidence="2" type="ORF">B0H15DRAFT_799980</name>
</gene>
<feature type="compositionally biased region" description="Low complexity" evidence="1">
    <location>
        <begin position="62"/>
        <end position="78"/>
    </location>
</feature>
<evidence type="ECO:0000256" key="1">
    <source>
        <dbReference type="SAM" id="MobiDB-lite"/>
    </source>
</evidence>
<organism evidence="2 3">
    <name type="scientific">Mycena belliarum</name>
    <dbReference type="NCBI Taxonomy" id="1033014"/>
    <lineage>
        <taxon>Eukaryota</taxon>
        <taxon>Fungi</taxon>
        <taxon>Dikarya</taxon>
        <taxon>Basidiomycota</taxon>
        <taxon>Agaricomycotina</taxon>
        <taxon>Agaricomycetes</taxon>
        <taxon>Agaricomycetidae</taxon>
        <taxon>Agaricales</taxon>
        <taxon>Marasmiineae</taxon>
        <taxon>Mycenaceae</taxon>
        <taxon>Mycena</taxon>
    </lineage>
</organism>
<sequence length="147" mass="15881">MAPGHKRSVRASQPAARAGLGTHFTSPLKQHDARKKRVVQGLGRAQRATAAHQDLEALLRRAPVPGAPGAAPDVPVAGSTGPDATMADWVDLDPPALPSSPSLPRDPTGGSAQRLNDAWNHLLPRLEAPWLQYYESIRKIWNYYADL</sequence>
<evidence type="ECO:0000313" key="3">
    <source>
        <dbReference type="Proteomes" id="UP001222325"/>
    </source>
</evidence>
<name>A0AAD6U5G7_9AGAR</name>
<comment type="caution">
    <text evidence="2">The sequence shown here is derived from an EMBL/GenBank/DDBJ whole genome shotgun (WGS) entry which is preliminary data.</text>
</comment>
<proteinExistence type="predicted"/>
<keyword evidence="3" id="KW-1185">Reference proteome</keyword>
<feature type="region of interest" description="Disordered" evidence="1">
    <location>
        <begin position="62"/>
        <end position="112"/>
    </location>
</feature>
<dbReference type="Proteomes" id="UP001222325">
    <property type="component" value="Unassembled WGS sequence"/>
</dbReference>
<feature type="region of interest" description="Disordered" evidence="1">
    <location>
        <begin position="1"/>
        <end position="47"/>
    </location>
</feature>
<reference evidence="2" key="1">
    <citation type="submission" date="2023-03" db="EMBL/GenBank/DDBJ databases">
        <title>Massive genome expansion in bonnet fungi (Mycena s.s.) driven by repeated elements and novel gene families across ecological guilds.</title>
        <authorList>
            <consortium name="Lawrence Berkeley National Laboratory"/>
            <person name="Harder C.B."/>
            <person name="Miyauchi S."/>
            <person name="Viragh M."/>
            <person name="Kuo A."/>
            <person name="Thoen E."/>
            <person name="Andreopoulos B."/>
            <person name="Lu D."/>
            <person name="Skrede I."/>
            <person name="Drula E."/>
            <person name="Henrissat B."/>
            <person name="Morin E."/>
            <person name="Kohler A."/>
            <person name="Barry K."/>
            <person name="LaButti K."/>
            <person name="Morin E."/>
            <person name="Salamov A."/>
            <person name="Lipzen A."/>
            <person name="Mereny Z."/>
            <person name="Hegedus B."/>
            <person name="Baldrian P."/>
            <person name="Stursova M."/>
            <person name="Weitz H."/>
            <person name="Taylor A."/>
            <person name="Grigoriev I.V."/>
            <person name="Nagy L.G."/>
            <person name="Martin F."/>
            <person name="Kauserud H."/>
        </authorList>
    </citation>
    <scope>NUCLEOTIDE SEQUENCE</scope>
    <source>
        <strain evidence="2">CBHHK173m</strain>
    </source>
</reference>
<protein>
    <submittedName>
        <fullName evidence="2">Uncharacterized protein</fullName>
    </submittedName>
</protein>
<evidence type="ECO:0000313" key="2">
    <source>
        <dbReference type="EMBL" id="KAJ7091546.1"/>
    </source>
</evidence>
<accession>A0AAD6U5G7</accession>